<evidence type="ECO:0000256" key="1">
    <source>
        <dbReference type="SAM" id="MobiDB-lite"/>
    </source>
</evidence>
<feature type="region of interest" description="Disordered" evidence="1">
    <location>
        <begin position="71"/>
        <end position="107"/>
    </location>
</feature>
<dbReference type="Proteomes" id="UP000294530">
    <property type="component" value="Unassembled WGS sequence"/>
</dbReference>
<feature type="compositionally biased region" description="Basic and acidic residues" evidence="1">
    <location>
        <begin position="71"/>
        <end position="82"/>
    </location>
</feature>
<accession>A0A976FJU2</accession>
<dbReference type="EMBL" id="SHOA02000013">
    <property type="protein sequence ID" value="TDH68122.1"/>
    <property type="molecule type" value="Genomic_DNA"/>
</dbReference>
<dbReference type="RefSeq" id="XP_067817621.1">
    <property type="nucleotide sequence ID" value="XM_067963506.1"/>
</dbReference>
<name>A0A976FJU2_BRELC</name>
<dbReference type="AlphaFoldDB" id="A0A976FJU2"/>
<comment type="caution">
    <text evidence="3">The sequence shown here is derived from an EMBL/GenBank/DDBJ whole genome shotgun (WGS) entry which is preliminary data.</text>
</comment>
<reference evidence="3 4" key="1">
    <citation type="journal article" date="2021" name="Genome Biol.">
        <title>AFLAP: assembly-free linkage analysis pipeline using k-mers from genome sequencing data.</title>
        <authorList>
            <person name="Fletcher K."/>
            <person name="Zhang L."/>
            <person name="Gil J."/>
            <person name="Han R."/>
            <person name="Cavanaugh K."/>
            <person name="Michelmore R."/>
        </authorList>
    </citation>
    <scope>NUCLEOTIDE SEQUENCE [LARGE SCALE GENOMIC DNA]</scope>
    <source>
        <strain evidence="3 4">SF5</strain>
    </source>
</reference>
<evidence type="ECO:0000313" key="3">
    <source>
        <dbReference type="EMBL" id="TDH68122.1"/>
    </source>
</evidence>
<evidence type="ECO:0000256" key="2">
    <source>
        <dbReference type="SAM" id="SignalP"/>
    </source>
</evidence>
<protein>
    <recommendedName>
        <fullName evidence="5">RxLR effector protein</fullName>
    </recommendedName>
</protein>
<dbReference type="GeneID" id="94349177"/>
<keyword evidence="4" id="KW-1185">Reference proteome</keyword>
<evidence type="ECO:0008006" key="5">
    <source>
        <dbReference type="Google" id="ProtNLM"/>
    </source>
</evidence>
<evidence type="ECO:0000313" key="4">
    <source>
        <dbReference type="Proteomes" id="UP000294530"/>
    </source>
</evidence>
<dbReference type="KEGG" id="blac:94349177"/>
<dbReference type="PROSITE" id="PS51257">
    <property type="entry name" value="PROKAR_LIPOPROTEIN"/>
    <property type="match status" value="1"/>
</dbReference>
<gene>
    <name evidence="3" type="ORF">CCR75_005425</name>
</gene>
<organism evidence="3 4">
    <name type="scientific">Bremia lactucae</name>
    <name type="common">Lettuce downy mildew</name>
    <dbReference type="NCBI Taxonomy" id="4779"/>
    <lineage>
        <taxon>Eukaryota</taxon>
        <taxon>Sar</taxon>
        <taxon>Stramenopiles</taxon>
        <taxon>Oomycota</taxon>
        <taxon>Peronosporomycetes</taxon>
        <taxon>Peronosporales</taxon>
        <taxon>Peronosporaceae</taxon>
        <taxon>Bremia</taxon>
    </lineage>
</organism>
<keyword evidence="2" id="KW-0732">Signal</keyword>
<dbReference type="OrthoDB" id="440455at2759"/>
<feature type="chain" id="PRO_5037248359" description="RxLR effector protein" evidence="2">
    <location>
        <begin position="19"/>
        <end position="125"/>
    </location>
</feature>
<proteinExistence type="predicted"/>
<feature type="signal peptide" evidence="2">
    <location>
        <begin position="1"/>
        <end position="18"/>
    </location>
</feature>
<sequence>MLLLRVMLMVAFAAVVVTTSCGLDATLEGKPSEPQGATTYANVQRLRGRFLLDRDDDKLTRALIDINHSDTKKKLEKQHQESSSRTLMIDNSAETIPSATLRPEPLTSESDDEYFLVTLLRHMLG</sequence>